<evidence type="ECO:0000313" key="8">
    <source>
        <dbReference type="Proteomes" id="UP001439008"/>
    </source>
</evidence>
<evidence type="ECO:0008006" key="9">
    <source>
        <dbReference type="Google" id="ProtNLM"/>
    </source>
</evidence>
<evidence type="ECO:0000256" key="1">
    <source>
        <dbReference type="ARBA" id="ARBA00010537"/>
    </source>
</evidence>
<organism evidence="7 8">
    <name type="scientific">Bonamia ostreae</name>
    <dbReference type="NCBI Taxonomy" id="126728"/>
    <lineage>
        <taxon>Eukaryota</taxon>
        <taxon>Sar</taxon>
        <taxon>Rhizaria</taxon>
        <taxon>Endomyxa</taxon>
        <taxon>Ascetosporea</taxon>
        <taxon>Haplosporida</taxon>
        <taxon>Bonamia</taxon>
    </lineage>
</organism>
<dbReference type="InterPro" id="IPR036796">
    <property type="entry name" value="Ribosomal_uL11_N_sf"/>
</dbReference>
<evidence type="ECO:0000256" key="2">
    <source>
        <dbReference type="ARBA" id="ARBA00022980"/>
    </source>
</evidence>
<dbReference type="InterPro" id="IPR020784">
    <property type="entry name" value="Ribosomal_uL11_N"/>
</dbReference>
<sequence length="159" mass="17952">MATFKIPKMSFARKAGERTLKTKLRLRCSAAIQRPGPKLGKSLGNYGINMMQFCKKYNELTKNLKDGVETPVLLYVYKNKTFEMEIRYPSASWFLMKAANIEKGSEFPLREKVGRVSLRQIYEIARIKQCDPGKDIAPLKGICKSLIGSARSLGIDVVD</sequence>
<proteinExistence type="inferred from homology"/>
<dbReference type="SMART" id="SM00649">
    <property type="entry name" value="RL11"/>
    <property type="match status" value="1"/>
</dbReference>
<accession>A0ABV2AKI5</accession>
<dbReference type="CDD" id="cd00349">
    <property type="entry name" value="Ribosomal_L11"/>
    <property type="match status" value="1"/>
</dbReference>
<dbReference type="Gene3D" id="1.10.10.250">
    <property type="entry name" value="Ribosomal protein L11, C-terminal domain"/>
    <property type="match status" value="1"/>
</dbReference>
<dbReference type="Proteomes" id="UP001439008">
    <property type="component" value="Unassembled WGS sequence"/>
</dbReference>
<comment type="caution">
    <text evidence="7">The sequence shown here is derived from an EMBL/GenBank/DDBJ whole genome shotgun (WGS) entry which is preliminary data.</text>
</comment>
<dbReference type="Pfam" id="PF03946">
    <property type="entry name" value="Ribosomal_L11_N"/>
    <property type="match status" value="1"/>
</dbReference>
<dbReference type="Gene3D" id="3.30.1550.10">
    <property type="entry name" value="Ribosomal protein L11/L12, N-terminal domain"/>
    <property type="match status" value="1"/>
</dbReference>
<gene>
    <name evidence="7" type="ORF">MHBO_001879</name>
</gene>
<evidence type="ECO:0000313" key="7">
    <source>
        <dbReference type="EMBL" id="MES1920181.1"/>
    </source>
</evidence>
<keyword evidence="2 4" id="KW-0689">Ribosomal protein</keyword>
<dbReference type="InterPro" id="IPR020783">
    <property type="entry name" value="Ribosomal_uL11_C"/>
</dbReference>
<feature type="domain" description="Large ribosomal subunit protein uL11 N-terminal" evidence="6">
    <location>
        <begin position="25"/>
        <end position="82"/>
    </location>
</feature>
<dbReference type="SUPFAM" id="SSF46906">
    <property type="entry name" value="Ribosomal protein L11, C-terminal domain"/>
    <property type="match status" value="1"/>
</dbReference>
<dbReference type="InterPro" id="IPR000911">
    <property type="entry name" value="Ribosomal_uL11"/>
</dbReference>
<dbReference type="Pfam" id="PF00298">
    <property type="entry name" value="Ribosomal_L11"/>
    <property type="match status" value="1"/>
</dbReference>
<evidence type="ECO:0000259" key="5">
    <source>
        <dbReference type="Pfam" id="PF00298"/>
    </source>
</evidence>
<dbReference type="PANTHER" id="PTHR11661:SF1">
    <property type="entry name" value="LARGE RIBOSOMAL SUBUNIT PROTEIN UL11M"/>
    <property type="match status" value="1"/>
</dbReference>
<dbReference type="InterPro" id="IPR036769">
    <property type="entry name" value="Ribosomal_uL11_C_sf"/>
</dbReference>
<keyword evidence="8" id="KW-1185">Reference proteome</keyword>
<dbReference type="PANTHER" id="PTHR11661">
    <property type="entry name" value="60S RIBOSOMAL PROTEIN L12"/>
    <property type="match status" value="1"/>
</dbReference>
<evidence type="ECO:0000259" key="6">
    <source>
        <dbReference type="Pfam" id="PF03946"/>
    </source>
</evidence>
<name>A0ABV2AKI5_9EUKA</name>
<keyword evidence="3 4" id="KW-0687">Ribonucleoprotein</keyword>
<feature type="domain" description="Large ribosomal subunit protein uL11 C-terminal" evidence="5">
    <location>
        <begin position="88"/>
        <end position="157"/>
    </location>
</feature>
<dbReference type="HAMAP" id="MF_00736">
    <property type="entry name" value="Ribosomal_uL11"/>
    <property type="match status" value="1"/>
</dbReference>
<dbReference type="SUPFAM" id="SSF54747">
    <property type="entry name" value="Ribosomal L11/L12e N-terminal domain"/>
    <property type="match status" value="1"/>
</dbReference>
<evidence type="ECO:0000256" key="4">
    <source>
        <dbReference type="RuleBase" id="RU003978"/>
    </source>
</evidence>
<protein>
    <recommendedName>
        <fullName evidence="9">Ribosomal protein L11</fullName>
    </recommendedName>
</protein>
<reference evidence="7 8" key="1">
    <citation type="journal article" date="2024" name="BMC Biol.">
        <title>Comparative genomics of Ascetosporea gives new insight into the evolutionary basis for animal parasitism in Rhizaria.</title>
        <authorList>
            <person name="Hiltunen Thoren M."/>
            <person name="Onut-Brannstrom I."/>
            <person name="Alfjorden A."/>
            <person name="Peckova H."/>
            <person name="Swords F."/>
            <person name="Hooper C."/>
            <person name="Holzer A.S."/>
            <person name="Bass D."/>
            <person name="Burki F."/>
        </authorList>
    </citation>
    <scope>NUCLEOTIDE SEQUENCE [LARGE SCALE GENOMIC DNA]</scope>
    <source>
        <strain evidence="7">20-A016</strain>
    </source>
</reference>
<dbReference type="EMBL" id="JBDODL010000540">
    <property type="protein sequence ID" value="MES1920181.1"/>
    <property type="molecule type" value="Genomic_DNA"/>
</dbReference>
<comment type="similarity">
    <text evidence="1 4">Belongs to the universal ribosomal protein uL11 family.</text>
</comment>
<evidence type="ECO:0000256" key="3">
    <source>
        <dbReference type="ARBA" id="ARBA00023274"/>
    </source>
</evidence>